<keyword evidence="13" id="KW-1185">Reference proteome</keyword>
<evidence type="ECO:0000259" key="11">
    <source>
        <dbReference type="Pfam" id="PF07219"/>
    </source>
</evidence>
<dbReference type="OrthoDB" id="7053339at2"/>
<dbReference type="GO" id="GO:0005886">
    <property type="term" value="C:plasma membrane"/>
    <property type="evidence" value="ECO:0007669"/>
    <property type="project" value="UniProtKB-SubCell"/>
</dbReference>
<keyword evidence="5" id="KW-0997">Cell inner membrane</keyword>
<comment type="function">
    <text evidence="1">Involved in a late step of protoheme IX synthesis.</text>
</comment>
<dbReference type="InterPro" id="IPR019734">
    <property type="entry name" value="TPR_rpt"/>
</dbReference>
<keyword evidence="7 10" id="KW-1133">Transmembrane helix</keyword>
<evidence type="ECO:0000256" key="10">
    <source>
        <dbReference type="SAM" id="Phobius"/>
    </source>
</evidence>
<organism evidence="12 13">
    <name type="scientific">Solimonas fluminis</name>
    <dbReference type="NCBI Taxonomy" id="2086571"/>
    <lineage>
        <taxon>Bacteria</taxon>
        <taxon>Pseudomonadati</taxon>
        <taxon>Pseudomonadota</taxon>
        <taxon>Gammaproteobacteria</taxon>
        <taxon>Nevskiales</taxon>
        <taxon>Nevskiaceae</taxon>
        <taxon>Solimonas</taxon>
    </lineage>
</organism>
<feature type="transmembrane region" description="Helical" evidence="10">
    <location>
        <begin position="43"/>
        <end position="71"/>
    </location>
</feature>
<dbReference type="GO" id="GO:0042168">
    <property type="term" value="P:heme metabolic process"/>
    <property type="evidence" value="ECO:0007669"/>
    <property type="project" value="InterPro"/>
</dbReference>
<dbReference type="SUPFAM" id="SSF48452">
    <property type="entry name" value="TPR-like"/>
    <property type="match status" value="2"/>
</dbReference>
<dbReference type="InterPro" id="IPR011990">
    <property type="entry name" value="TPR-like_helical_dom_sf"/>
</dbReference>
<dbReference type="InterPro" id="IPR010817">
    <property type="entry name" value="HemY_N"/>
</dbReference>
<evidence type="ECO:0000256" key="1">
    <source>
        <dbReference type="ARBA" id="ARBA00002962"/>
    </source>
</evidence>
<evidence type="ECO:0000256" key="5">
    <source>
        <dbReference type="ARBA" id="ARBA00022519"/>
    </source>
</evidence>
<name>A0A2S5TED1_9GAMM</name>
<feature type="domain" description="HemY N-terminal" evidence="11">
    <location>
        <begin position="27"/>
        <end position="133"/>
    </location>
</feature>
<dbReference type="RefSeq" id="WP_104230935.1">
    <property type="nucleotide sequence ID" value="NZ_PSNW01000007.1"/>
</dbReference>
<evidence type="ECO:0000256" key="8">
    <source>
        <dbReference type="ARBA" id="ARBA00023136"/>
    </source>
</evidence>
<evidence type="ECO:0000313" key="12">
    <source>
        <dbReference type="EMBL" id="PPE73339.1"/>
    </source>
</evidence>
<comment type="subcellular location">
    <subcellularLocation>
        <location evidence="2">Cell inner membrane</location>
        <topology evidence="2">Multi-pass membrane protein</topology>
    </subcellularLocation>
</comment>
<dbReference type="Pfam" id="PF07219">
    <property type="entry name" value="HemY_N"/>
    <property type="match status" value="1"/>
</dbReference>
<keyword evidence="6 10" id="KW-0812">Transmembrane</keyword>
<evidence type="ECO:0000256" key="7">
    <source>
        <dbReference type="ARBA" id="ARBA00022989"/>
    </source>
</evidence>
<keyword evidence="8 10" id="KW-0472">Membrane</keyword>
<evidence type="ECO:0000256" key="3">
    <source>
        <dbReference type="ARBA" id="ARBA00004744"/>
    </source>
</evidence>
<dbReference type="EMBL" id="PSNW01000007">
    <property type="protein sequence ID" value="PPE73339.1"/>
    <property type="molecule type" value="Genomic_DNA"/>
</dbReference>
<dbReference type="AlphaFoldDB" id="A0A2S5TED1"/>
<evidence type="ECO:0000313" key="13">
    <source>
        <dbReference type="Proteomes" id="UP000238220"/>
    </source>
</evidence>
<dbReference type="SMART" id="SM00028">
    <property type="entry name" value="TPR"/>
    <property type="match status" value="2"/>
</dbReference>
<comment type="caution">
    <text evidence="12">The sequence shown here is derived from an EMBL/GenBank/DDBJ whole genome shotgun (WGS) entry which is preliminary data.</text>
</comment>
<gene>
    <name evidence="12" type="ORF">C3942_13800</name>
</gene>
<dbReference type="Gene3D" id="1.25.40.10">
    <property type="entry name" value="Tetratricopeptide repeat domain"/>
    <property type="match status" value="2"/>
</dbReference>
<accession>A0A2S5TED1</accession>
<dbReference type="NCBIfam" id="TIGR00540">
    <property type="entry name" value="TPR_hemY_coli"/>
    <property type="match status" value="1"/>
</dbReference>
<evidence type="ECO:0000256" key="4">
    <source>
        <dbReference type="ARBA" id="ARBA00022475"/>
    </source>
</evidence>
<comment type="pathway">
    <text evidence="3">Porphyrin-containing compound metabolism; protoheme biosynthesis.</text>
</comment>
<keyword evidence="9" id="KW-0627">Porphyrin biosynthesis</keyword>
<evidence type="ECO:0000256" key="9">
    <source>
        <dbReference type="ARBA" id="ARBA00023244"/>
    </source>
</evidence>
<reference evidence="12 13" key="1">
    <citation type="submission" date="2018-02" db="EMBL/GenBank/DDBJ databases">
        <title>Genome sequencing of Solimonas sp. HR-BB.</title>
        <authorList>
            <person name="Lee Y."/>
            <person name="Jeon C.O."/>
        </authorList>
    </citation>
    <scope>NUCLEOTIDE SEQUENCE [LARGE SCALE GENOMIC DNA]</scope>
    <source>
        <strain evidence="12 13">HR-BB</strain>
    </source>
</reference>
<keyword evidence="4" id="KW-1003">Cell membrane</keyword>
<proteinExistence type="predicted"/>
<protein>
    <recommendedName>
        <fullName evidence="11">HemY N-terminal domain-containing protein</fullName>
    </recommendedName>
</protein>
<evidence type="ECO:0000256" key="6">
    <source>
        <dbReference type="ARBA" id="ARBA00022692"/>
    </source>
</evidence>
<evidence type="ECO:0000256" key="2">
    <source>
        <dbReference type="ARBA" id="ARBA00004429"/>
    </source>
</evidence>
<sequence length="395" mass="44087">MIRWLLLAVLALALGSAAAYLLRADTGYVMITHGRWVLETSLFGLAGALFVIVCGLYYGYQLLVAGAGLPWRVRRAMERRRADLARDSFEDGMLRLMEGHWREAEIEMVRRAADHRASHLNYLAAAKAAQQLGAADRREHYLRLAAQGDPEARFAALLTRAELQRARGDYAQARDSALQLREQDPRHPYPLELLAECHFALADWDRLAGVLQQADVAAALAPARLRELSAEALRRRLQAAVQAANLDQLKTLWEQAGRELREEPSLLREYARGLVRLNAGAEALVLIAAALNRGWDAELMRLYGGLQAADSLGQLATIEQWLGRYGEYPEVQLAAGQVCLRNKLWGKARSYLEAAIRQQPSATAYLELARVCEATQQRAEAEKYHRLGLELAAML</sequence>
<dbReference type="UniPathway" id="UPA00252"/>
<dbReference type="InterPro" id="IPR005254">
    <property type="entry name" value="Heme_biosyn_assoc_TPR_pro"/>
</dbReference>
<dbReference type="Proteomes" id="UP000238220">
    <property type="component" value="Unassembled WGS sequence"/>
</dbReference>
<dbReference type="GO" id="GO:0006779">
    <property type="term" value="P:porphyrin-containing compound biosynthetic process"/>
    <property type="evidence" value="ECO:0007669"/>
    <property type="project" value="UniProtKB-KW"/>
</dbReference>